<dbReference type="Pfam" id="PF10021">
    <property type="entry name" value="PARG_cat_microb"/>
    <property type="match status" value="1"/>
</dbReference>
<dbReference type="RefSeq" id="XP_007674818.1">
    <property type="nucleotide sequence ID" value="XM_007676628.1"/>
</dbReference>
<dbReference type="Proteomes" id="UP000011761">
    <property type="component" value="Unassembled WGS sequence"/>
</dbReference>
<dbReference type="KEGG" id="bcom:BAUCODRAFT_409264"/>
<dbReference type="InterPro" id="IPR043472">
    <property type="entry name" value="Macro_dom-like"/>
</dbReference>
<dbReference type="GeneID" id="19114040"/>
<gene>
    <name evidence="4" type="ORF">BAUCODRAFT_409264</name>
</gene>
<dbReference type="Gene3D" id="3.40.220.10">
    <property type="entry name" value="Leucine Aminopeptidase, subunit E, domain 1"/>
    <property type="match status" value="1"/>
</dbReference>
<dbReference type="OMA" id="RPNAEQW"/>
<dbReference type="OrthoDB" id="9985428at2759"/>
<dbReference type="AlphaFoldDB" id="M2N204"/>
<dbReference type="PANTHER" id="PTHR35596">
    <property type="entry name" value="DUF2263 DOMAIN-CONTAINING PROTEIN"/>
    <property type="match status" value="1"/>
</dbReference>
<name>M2N204_BAUPA</name>
<evidence type="ECO:0000313" key="5">
    <source>
        <dbReference type="Proteomes" id="UP000011761"/>
    </source>
</evidence>
<dbReference type="InterPro" id="IPR012664">
    <property type="entry name" value="CHP02452"/>
</dbReference>
<dbReference type="eggNOG" id="ENOG502S35J">
    <property type="taxonomic scope" value="Eukaryota"/>
</dbReference>
<evidence type="ECO:0000256" key="1">
    <source>
        <dbReference type="SAM" id="Coils"/>
    </source>
</evidence>
<evidence type="ECO:0000256" key="2">
    <source>
        <dbReference type="SAM" id="MobiDB-lite"/>
    </source>
</evidence>
<evidence type="ECO:0000259" key="3">
    <source>
        <dbReference type="Pfam" id="PF10021"/>
    </source>
</evidence>
<dbReference type="InterPro" id="IPR019261">
    <property type="entry name" value="PARG_cat_microbial"/>
</dbReference>
<accession>M2N204</accession>
<protein>
    <recommendedName>
        <fullName evidence="3">Microbial-type PARG catalytic domain-containing protein</fullName>
    </recommendedName>
</protein>
<keyword evidence="1" id="KW-0175">Coiled coil</keyword>
<sequence>MEQAHTFGMPLLQNRRLERSMRAKETIGEAIPEILRSSARARRGVQQVDLIVDPDIPAHHGAESTAALPDAGPNIRLLCADTLEAAARMAERPFAQRRTGRATSPETSSQRPNVAVLSFASASRPGGGFVDGANSQEEFLCARSTLWHSLSDSLYPLPDIGGVLSPDVMVFRDSTPEANDLLKIDRFFVDVISANMPRFPDGRGRSEERLEHACTCGVSYCDRDRDIIVRKMKAVLRMAQMRGTERLVLGAWGCGGAHGHPIKEVAKLWRKVIAGGPRQRKPNAERWQGIKEIVFAIPDRSMASEFELAFKDVLTYGVISPPAKDENTTVIDVGKVGNSSIDDMVVRMQELELELENMQTSRSKQRLRDELAIINRDLARASALKRLRDEGLLLDTEDADPVNDEDEDYVAVDAIQSDAENTFYSLDDGSDSSEALPVPDAFEFRPQPPELDFETSLSEDELDGDSSMRMNGLLKPSPRFNPKTGWFNGSIDQLHGMLKRGGPDMGSHASPTMEPETGGGLCGVEEYALNDYLEKHSGQEKVEH</sequence>
<evidence type="ECO:0000313" key="4">
    <source>
        <dbReference type="EMBL" id="EMC97958.1"/>
    </source>
</evidence>
<feature type="coiled-coil region" evidence="1">
    <location>
        <begin position="341"/>
        <end position="384"/>
    </location>
</feature>
<organism evidence="4 5">
    <name type="scientific">Baudoinia panamericana (strain UAMH 10762)</name>
    <name type="common">Angels' share fungus</name>
    <name type="synonym">Baudoinia compniacensis (strain UAMH 10762)</name>
    <dbReference type="NCBI Taxonomy" id="717646"/>
    <lineage>
        <taxon>Eukaryota</taxon>
        <taxon>Fungi</taxon>
        <taxon>Dikarya</taxon>
        <taxon>Ascomycota</taxon>
        <taxon>Pezizomycotina</taxon>
        <taxon>Dothideomycetes</taxon>
        <taxon>Dothideomycetidae</taxon>
        <taxon>Mycosphaerellales</taxon>
        <taxon>Teratosphaeriaceae</taxon>
        <taxon>Baudoinia</taxon>
    </lineage>
</organism>
<dbReference type="NCBIfam" id="TIGR02452">
    <property type="entry name" value="TIGR02452 family protein"/>
    <property type="match status" value="1"/>
</dbReference>
<keyword evidence="5" id="KW-1185">Reference proteome</keyword>
<dbReference type="PANTHER" id="PTHR35596:SF1">
    <property type="entry name" value="MICROBIAL-TYPE PARG CATALYTIC DOMAIN-CONTAINING PROTEIN"/>
    <property type="match status" value="1"/>
</dbReference>
<reference evidence="4 5" key="1">
    <citation type="journal article" date="2012" name="PLoS Pathog.">
        <title>Diverse lifestyles and strategies of plant pathogenesis encoded in the genomes of eighteen Dothideomycetes fungi.</title>
        <authorList>
            <person name="Ohm R.A."/>
            <person name="Feau N."/>
            <person name="Henrissat B."/>
            <person name="Schoch C.L."/>
            <person name="Horwitz B.A."/>
            <person name="Barry K.W."/>
            <person name="Condon B.J."/>
            <person name="Copeland A.C."/>
            <person name="Dhillon B."/>
            <person name="Glaser F."/>
            <person name="Hesse C.N."/>
            <person name="Kosti I."/>
            <person name="LaButti K."/>
            <person name="Lindquist E.A."/>
            <person name="Lucas S."/>
            <person name="Salamov A.A."/>
            <person name="Bradshaw R.E."/>
            <person name="Ciuffetti L."/>
            <person name="Hamelin R.C."/>
            <person name="Kema G.H.J."/>
            <person name="Lawrence C."/>
            <person name="Scott J.A."/>
            <person name="Spatafora J.W."/>
            <person name="Turgeon B.G."/>
            <person name="de Wit P.J.G.M."/>
            <person name="Zhong S."/>
            <person name="Goodwin S.B."/>
            <person name="Grigoriev I.V."/>
        </authorList>
    </citation>
    <scope>NUCLEOTIDE SEQUENCE [LARGE SCALE GENOMIC DNA]</scope>
    <source>
        <strain evidence="4 5">UAMH 10762</strain>
    </source>
</reference>
<proteinExistence type="predicted"/>
<feature type="region of interest" description="Disordered" evidence="2">
    <location>
        <begin position="503"/>
        <end position="522"/>
    </location>
</feature>
<dbReference type="HOGENOM" id="CLU_024412_2_0_1"/>
<dbReference type="STRING" id="717646.M2N204"/>
<feature type="domain" description="Microbial-type PARG catalytic" evidence="3">
    <location>
        <begin position="65"/>
        <end position="155"/>
    </location>
</feature>
<dbReference type="EMBL" id="KB445553">
    <property type="protein sequence ID" value="EMC97958.1"/>
    <property type="molecule type" value="Genomic_DNA"/>
</dbReference>